<proteinExistence type="predicted"/>
<protein>
    <submittedName>
        <fullName evidence="1">Uncharacterized protein</fullName>
    </submittedName>
</protein>
<dbReference type="AlphaFoldDB" id="A0A0A8ZLN0"/>
<evidence type="ECO:0000313" key="1">
    <source>
        <dbReference type="EMBL" id="JAD37625.1"/>
    </source>
</evidence>
<name>A0A0A8ZLN0_ARUDO</name>
<sequence length="32" mass="3760">MNSKLAYASMLKIKKKLNLNPYPTLTQRHRCP</sequence>
<dbReference type="EMBL" id="GBRH01260270">
    <property type="protein sequence ID" value="JAD37625.1"/>
    <property type="molecule type" value="Transcribed_RNA"/>
</dbReference>
<accession>A0A0A8ZLN0</accession>
<reference evidence="1" key="2">
    <citation type="journal article" date="2015" name="Data Brief">
        <title>Shoot transcriptome of the giant reed, Arundo donax.</title>
        <authorList>
            <person name="Barrero R.A."/>
            <person name="Guerrero F.D."/>
            <person name="Moolhuijzen P."/>
            <person name="Goolsby J.A."/>
            <person name="Tidwell J."/>
            <person name="Bellgard S.E."/>
            <person name="Bellgard M.I."/>
        </authorList>
    </citation>
    <scope>NUCLEOTIDE SEQUENCE</scope>
    <source>
        <tissue evidence="1">Shoot tissue taken approximately 20 cm above the soil surface</tissue>
    </source>
</reference>
<reference evidence="1" key="1">
    <citation type="submission" date="2014-09" db="EMBL/GenBank/DDBJ databases">
        <authorList>
            <person name="Magalhaes I.L.F."/>
            <person name="Oliveira U."/>
            <person name="Santos F.R."/>
            <person name="Vidigal T.H.D.A."/>
            <person name="Brescovit A.D."/>
            <person name="Santos A.J."/>
        </authorList>
    </citation>
    <scope>NUCLEOTIDE SEQUENCE</scope>
    <source>
        <tissue evidence="1">Shoot tissue taken approximately 20 cm above the soil surface</tissue>
    </source>
</reference>
<organism evidence="1">
    <name type="scientific">Arundo donax</name>
    <name type="common">Giant reed</name>
    <name type="synonym">Donax arundinaceus</name>
    <dbReference type="NCBI Taxonomy" id="35708"/>
    <lineage>
        <taxon>Eukaryota</taxon>
        <taxon>Viridiplantae</taxon>
        <taxon>Streptophyta</taxon>
        <taxon>Embryophyta</taxon>
        <taxon>Tracheophyta</taxon>
        <taxon>Spermatophyta</taxon>
        <taxon>Magnoliopsida</taxon>
        <taxon>Liliopsida</taxon>
        <taxon>Poales</taxon>
        <taxon>Poaceae</taxon>
        <taxon>PACMAD clade</taxon>
        <taxon>Arundinoideae</taxon>
        <taxon>Arundineae</taxon>
        <taxon>Arundo</taxon>
    </lineage>
</organism>